<dbReference type="AlphaFoldDB" id="A0AAV5ATM9"/>
<protein>
    <recommendedName>
        <fullName evidence="2">SPOR domain-containing protein</fullName>
    </recommendedName>
</protein>
<dbReference type="PROSITE" id="PS51724">
    <property type="entry name" value="SPOR"/>
    <property type="match status" value="1"/>
</dbReference>
<dbReference type="EMBL" id="BQKA01000001">
    <property type="protein sequence ID" value="GJM49055.1"/>
    <property type="molecule type" value="Genomic_DNA"/>
</dbReference>
<feature type="region of interest" description="Disordered" evidence="1">
    <location>
        <begin position="281"/>
        <end position="344"/>
    </location>
</feature>
<sequence length="443" mass="49966">MPTHSSVKFNTFLANPAFPLLGFQEQNAGLYYRQQWSGFKNDNFNLMGLSYGINWNEISSANAFVYRRNAGIMSNTGIVLNYGHYVQFSDNMGLRLGLNVIPMYSGIDENRVIINAPNDPLFNFKKTFGLTAQPGFDFNFGDLTRSSFHVGVTAENLFDYSFADSKAMTAFADKTFTGHLMYRSMYDSNSSILEDGHWQVMFRATKEQDQLNMTGNVAVDLPRLGWTYLGYTQKYGVFAGVGFHINDILSIGFEYENGAGAKIKQLGHTWGVHINGQFGGDRQKASRLSREKQQAQRQKAREKARQRIESRRTDARKQITPPVVKDTVPKTTPTPPPPKVDKVEEPPKVEPVIRVQNIASDKIPPGHYVVVGVFRDPRNAFRYIQELRKKYQVAGFVHPKTNFTYVYVGGAALSREAAEAIHGKNMFNPDFNTGNIWILHVGN</sequence>
<evidence type="ECO:0000256" key="1">
    <source>
        <dbReference type="SAM" id="MobiDB-lite"/>
    </source>
</evidence>
<proteinExistence type="predicted"/>
<keyword evidence="6" id="KW-1185">Reference proteome</keyword>
<evidence type="ECO:0000313" key="3">
    <source>
        <dbReference type="EMBL" id="GJM49055.1"/>
    </source>
</evidence>
<dbReference type="Proteomes" id="UP001207736">
    <property type="component" value="Unassembled WGS sequence"/>
</dbReference>
<organism evidence="3 5">
    <name type="scientific">Capnocytophaga catalasegens</name>
    <dbReference type="NCBI Taxonomy" id="1004260"/>
    <lineage>
        <taxon>Bacteria</taxon>
        <taxon>Pseudomonadati</taxon>
        <taxon>Bacteroidota</taxon>
        <taxon>Flavobacteriia</taxon>
        <taxon>Flavobacteriales</taxon>
        <taxon>Flavobacteriaceae</taxon>
        <taxon>Capnocytophaga</taxon>
    </lineage>
</organism>
<dbReference type="EMBL" id="BQKB01000011">
    <property type="protein sequence ID" value="GJM52316.1"/>
    <property type="molecule type" value="Genomic_DNA"/>
</dbReference>
<feature type="compositionally biased region" description="Low complexity" evidence="1">
    <location>
        <begin position="320"/>
        <end position="331"/>
    </location>
</feature>
<dbReference type="Pfam" id="PF11751">
    <property type="entry name" value="PorP_SprF"/>
    <property type="match status" value="1"/>
</dbReference>
<accession>A0AAV5ATM9</accession>
<evidence type="ECO:0000313" key="5">
    <source>
        <dbReference type="Proteomes" id="UP001207736"/>
    </source>
</evidence>
<feature type="domain" description="SPOR" evidence="2">
    <location>
        <begin position="361"/>
        <end position="440"/>
    </location>
</feature>
<dbReference type="InterPro" id="IPR007730">
    <property type="entry name" value="SPOR-like_dom"/>
</dbReference>
<comment type="caution">
    <text evidence="3">The sequence shown here is derived from an EMBL/GenBank/DDBJ whole genome shotgun (WGS) entry which is preliminary data.</text>
</comment>
<dbReference type="SUPFAM" id="SSF110997">
    <property type="entry name" value="Sporulation related repeat"/>
    <property type="match status" value="1"/>
</dbReference>
<dbReference type="GO" id="GO:0042834">
    <property type="term" value="F:peptidoglycan binding"/>
    <property type="evidence" value="ECO:0007669"/>
    <property type="project" value="InterPro"/>
</dbReference>
<dbReference type="Proteomes" id="UP001208692">
    <property type="component" value="Unassembled WGS sequence"/>
</dbReference>
<dbReference type="InterPro" id="IPR019861">
    <property type="entry name" value="PorP/SprF_Bacteroidetes"/>
</dbReference>
<evidence type="ECO:0000313" key="6">
    <source>
        <dbReference type="Proteomes" id="UP001208692"/>
    </source>
</evidence>
<evidence type="ECO:0000259" key="2">
    <source>
        <dbReference type="PROSITE" id="PS51724"/>
    </source>
</evidence>
<name>A0AAV5ATM9_9FLAO</name>
<feature type="compositionally biased region" description="Basic and acidic residues" evidence="1">
    <location>
        <begin position="281"/>
        <end position="317"/>
    </location>
</feature>
<reference evidence="3 6" key="1">
    <citation type="submission" date="2021-11" db="EMBL/GenBank/DDBJ databases">
        <title>Draft genome sequence of Capnocytophaga sp. strain KC07075 isolated from cat oral cavity.</title>
        <authorList>
            <person name="Suzuki M."/>
            <person name="Imaoka K."/>
            <person name="Kimura M."/>
            <person name="Morikawa S."/>
            <person name="Maeda K."/>
        </authorList>
    </citation>
    <scope>NUCLEOTIDE SEQUENCE</scope>
    <source>
        <strain evidence="3">KC07075</strain>
        <strain evidence="4 6">KC07079</strain>
    </source>
</reference>
<evidence type="ECO:0000313" key="4">
    <source>
        <dbReference type="EMBL" id="GJM52316.1"/>
    </source>
</evidence>
<gene>
    <name evidence="3" type="ORF">RCZ15_00310</name>
    <name evidence="4" type="ORF">RCZ16_06340</name>
</gene>
<dbReference type="Pfam" id="PF05036">
    <property type="entry name" value="SPOR"/>
    <property type="match status" value="1"/>
</dbReference>
<dbReference type="InterPro" id="IPR036680">
    <property type="entry name" value="SPOR-like_sf"/>
</dbReference>